<dbReference type="NCBIfam" id="TIGR00254">
    <property type="entry name" value="GGDEF"/>
    <property type="match status" value="1"/>
</dbReference>
<dbReference type="EMBL" id="CP002770">
    <property type="protein sequence ID" value="AEG14467.1"/>
    <property type="molecule type" value="Genomic_DNA"/>
</dbReference>
<dbReference type="Proteomes" id="UP000009229">
    <property type="component" value="Chromosome"/>
</dbReference>
<protein>
    <submittedName>
        <fullName evidence="2">Diguanylate cyclase</fullName>
    </submittedName>
</protein>
<dbReference type="InterPro" id="IPR050469">
    <property type="entry name" value="Diguanylate_Cyclase"/>
</dbReference>
<dbReference type="InterPro" id="IPR043128">
    <property type="entry name" value="Rev_trsase/Diguanyl_cyclase"/>
</dbReference>
<dbReference type="PANTHER" id="PTHR45138:SF6">
    <property type="entry name" value="DIGUANYLATE CYCLASE DGCN"/>
    <property type="match status" value="1"/>
</dbReference>
<keyword evidence="3" id="KW-1185">Reference proteome</keyword>
<dbReference type="PANTHER" id="PTHR45138">
    <property type="entry name" value="REGULATORY COMPONENTS OF SENSORY TRANSDUCTION SYSTEM"/>
    <property type="match status" value="1"/>
</dbReference>
<sequence length="261" mass="29158">MLLPLPPLAGLQETIRFLLPRIAEVTGAEDVIICLNAPNTAGRYTVGYRAGKFYDPHAFQYTRSGLVFIPLKMGDWLALYEMKKPFDQRVLEQYCSQALENAAKYESVQQQAMVDVLTGLPNRAALYRKLQEEVKRLCRFCVLFVDLNGFKQINDTYGHLMGDDVLKKAAEEIRSVLRASDFLARYGGDEFVAVLSETTSEKGELVASRIRSMAVKVEDISVSVSVGLAVYPEDGLTPKDLIGRADGRMYMDKEKNRGVTG</sequence>
<evidence type="ECO:0000313" key="3">
    <source>
        <dbReference type="Proteomes" id="UP000009229"/>
    </source>
</evidence>
<dbReference type="InterPro" id="IPR029787">
    <property type="entry name" value="Nucleotide_cyclase"/>
</dbReference>
<dbReference type="AlphaFoldDB" id="A0AAU8PFD2"/>
<dbReference type="Pfam" id="PF00990">
    <property type="entry name" value="GGDEF"/>
    <property type="match status" value="1"/>
</dbReference>
<dbReference type="PROSITE" id="PS50887">
    <property type="entry name" value="GGDEF"/>
    <property type="match status" value="1"/>
</dbReference>
<dbReference type="GO" id="GO:0043709">
    <property type="term" value="P:cell adhesion involved in single-species biofilm formation"/>
    <property type="evidence" value="ECO:0007669"/>
    <property type="project" value="TreeGrafter"/>
</dbReference>
<reference evidence="3" key="1">
    <citation type="submission" date="2011-05" db="EMBL/GenBank/DDBJ databases">
        <title>Complete sequence of Desulfotomaculum kuznetsovii DSM 6115.</title>
        <authorList>
            <person name="Lucas S."/>
            <person name="Han J."/>
            <person name="Lapidus A."/>
            <person name="Cheng J.-F."/>
            <person name="Goodwin L."/>
            <person name="Pitluck S."/>
            <person name="Peters L."/>
            <person name="Mikhailova N."/>
            <person name="Lu M."/>
            <person name="Saunders E."/>
            <person name="Han C."/>
            <person name="Tapia R."/>
            <person name="Land M."/>
            <person name="Hauser L."/>
            <person name="Kyrpides N."/>
            <person name="Ivanova N."/>
            <person name="Pagani I."/>
            <person name="Nazina T."/>
            <person name="Ivanova A."/>
            <person name="Parshina S."/>
            <person name="Kuever J."/>
            <person name="Muyzer G."/>
            <person name="Plugge C."/>
            <person name="Stams A."/>
            <person name="Woyke T."/>
        </authorList>
    </citation>
    <scope>NUCLEOTIDE SEQUENCE [LARGE SCALE GENOMIC DNA]</scope>
    <source>
        <strain evidence="3">DSM 6115 / VKM B-1805 / 17</strain>
    </source>
</reference>
<dbReference type="GO" id="GO:1902201">
    <property type="term" value="P:negative regulation of bacterial-type flagellum-dependent cell motility"/>
    <property type="evidence" value="ECO:0007669"/>
    <property type="project" value="TreeGrafter"/>
</dbReference>
<gene>
    <name evidence="2" type="ordered locus">Desku_0867</name>
</gene>
<evidence type="ECO:0000259" key="1">
    <source>
        <dbReference type="PROSITE" id="PS50887"/>
    </source>
</evidence>
<dbReference type="Gene3D" id="3.30.70.270">
    <property type="match status" value="1"/>
</dbReference>
<feature type="domain" description="GGDEF" evidence="1">
    <location>
        <begin position="138"/>
        <end position="261"/>
    </location>
</feature>
<dbReference type="InterPro" id="IPR000160">
    <property type="entry name" value="GGDEF_dom"/>
</dbReference>
<evidence type="ECO:0000313" key="2">
    <source>
        <dbReference type="EMBL" id="AEG14467.1"/>
    </source>
</evidence>
<dbReference type="KEGG" id="dku:Desku_0867"/>
<name>A0AAU8PFD2_DESK7</name>
<accession>A0AAU8PFD2</accession>
<organism evidence="2 3">
    <name type="scientific">Desulfofundulus kuznetsovii (strain DSM 6115 / VKM B-1805 / 17)</name>
    <name type="common">Desulfotomaculum kuznetsovii</name>
    <dbReference type="NCBI Taxonomy" id="760568"/>
    <lineage>
        <taxon>Bacteria</taxon>
        <taxon>Bacillati</taxon>
        <taxon>Bacillota</taxon>
        <taxon>Clostridia</taxon>
        <taxon>Eubacteriales</taxon>
        <taxon>Peptococcaceae</taxon>
        <taxon>Desulfofundulus</taxon>
    </lineage>
</organism>
<dbReference type="SMART" id="SM00267">
    <property type="entry name" value="GGDEF"/>
    <property type="match status" value="1"/>
</dbReference>
<dbReference type="SUPFAM" id="SSF55073">
    <property type="entry name" value="Nucleotide cyclase"/>
    <property type="match status" value="1"/>
</dbReference>
<dbReference type="GO" id="GO:0005886">
    <property type="term" value="C:plasma membrane"/>
    <property type="evidence" value="ECO:0007669"/>
    <property type="project" value="TreeGrafter"/>
</dbReference>
<proteinExistence type="predicted"/>
<dbReference type="GO" id="GO:0052621">
    <property type="term" value="F:diguanylate cyclase activity"/>
    <property type="evidence" value="ECO:0007669"/>
    <property type="project" value="TreeGrafter"/>
</dbReference>
<dbReference type="CDD" id="cd01949">
    <property type="entry name" value="GGDEF"/>
    <property type="match status" value="1"/>
</dbReference>
<dbReference type="RefSeq" id="WP_013821982.1">
    <property type="nucleotide sequence ID" value="NC_015573.1"/>
</dbReference>